<protein>
    <submittedName>
        <fullName evidence="8">Thioredoxin-like protein</fullName>
    </submittedName>
</protein>
<reference evidence="8" key="1">
    <citation type="journal article" date="2021" name="Nat. Commun.">
        <title>Genetic determinants of endophytism in the Arabidopsis root mycobiome.</title>
        <authorList>
            <person name="Mesny F."/>
            <person name="Miyauchi S."/>
            <person name="Thiergart T."/>
            <person name="Pickel B."/>
            <person name="Atanasova L."/>
            <person name="Karlsson M."/>
            <person name="Huettel B."/>
            <person name="Barry K.W."/>
            <person name="Haridas S."/>
            <person name="Chen C."/>
            <person name="Bauer D."/>
            <person name="Andreopoulos W."/>
            <person name="Pangilinan J."/>
            <person name="LaButti K."/>
            <person name="Riley R."/>
            <person name="Lipzen A."/>
            <person name="Clum A."/>
            <person name="Drula E."/>
            <person name="Henrissat B."/>
            <person name="Kohler A."/>
            <person name="Grigoriev I.V."/>
            <person name="Martin F.M."/>
            <person name="Hacquard S."/>
        </authorList>
    </citation>
    <scope>NUCLEOTIDE SEQUENCE</scope>
    <source>
        <strain evidence="8">MPI-CAGE-AT-0016</strain>
    </source>
</reference>
<evidence type="ECO:0000256" key="2">
    <source>
        <dbReference type="ARBA" id="ARBA00004173"/>
    </source>
</evidence>
<evidence type="ECO:0000256" key="6">
    <source>
        <dbReference type="ARBA" id="ARBA00023128"/>
    </source>
</evidence>
<evidence type="ECO:0000313" key="9">
    <source>
        <dbReference type="Proteomes" id="UP000813385"/>
    </source>
</evidence>
<accession>A0A8K0TBV1</accession>
<feature type="region of interest" description="Disordered" evidence="7">
    <location>
        <begin position="35"/>
        <end position="57"/>
    </location>
</feature>
<dbReference type="OrthoDB" id="59229at2759"/>
<comment type="caution">
    <text evidence="8">The sequence shown here is derived from an EMBL/GenBank/DDBJ whole genome shotgun (WGS) entry which is preliminary data.</text>
</comment>
<dbReference type="PANTHER" id="PTHR28071">
    <property type="entry name" value="REDOX PROTEIN FMP46, MITOCHONDRIAL-RELATED"/>
    <property type="match status" value="1"/>
</dbReference>
<dbReference type="InterPro" id="IPR012882">
    <property type="entry name" value="Fmp46"/>
</dbReference>
<evidence type="ECO:0000256" key="1">
    <source>
        <dbReference type="ARBA" id="ARBA00002963"/>
    </source>
</evidence>
<dbReference type="PANTHER" id="PTHR28071:SF1">
    <property type="entry name" value="REDOX PROTEIN FMP46, MITOCHONDRIAL-RELATED"/>
    <property type="match status" value="1"/>
</dbReference>
<dbReference type="AlphaFoldDB" id="A0A8K0TBV1"/>
<evidence type="ECO:0000256" key="5">
    <source>
        <dbReference type="ARBA" id="ARBA00023002"/>
    </source>
</evidence>
<feature type="compositionally biased region" description="Basic and acidic residues" evidence="7">
    <location>
        <begin position="45"/>
        <end position="56"/>
    </location>
</feature>
<organism evidence="8 9">
    <name type="scientific">Plectosphaerella cucumerina</name>
    <dbReference type="NCBI Taxonomy" id="40658"/>
    <lineage>
        <taxon>Eukaryota</taxon>
        <taxon>Fungi</taxon>
        <taxon>Dikarya</taxon>
        <taxon>Ascomycota</taxon>
        <taxon>Pezizomycotina</taxon>
        <taxon>Sordariomycetes</taxon>
        <taxon>Hypocreomycetidae</taxon>
        <taxon>Glomerellales</taxon>
        <taxon>Plectosphaerellaceae</taxon>
        <taxon>Plectosphaerella</taxon>
    </lineage>
</organism>
<evidence type="ECO:0000256" key="4">
    <source>
        <dbReference type="ARBA" id="ARBA00022946"/>
    </source>
</evidence>
<dbReference type="Gene3D" id="3.40.30.10">
    <property type="entry name" value="Glutaredoxin"/>
    <property type="match status" value="1"/>
</dbReference>
<comment type="function">
    <text evidence="1">Putative mitochondrial redox protein which could be involved in the reduction of small toxic molecules.</text>
</comment>
<name>A0A8K0TBV1_9PEZI</name>
<dbReference type="GO" id="GO:0016491">
    <property type="term" value="F:oxidoreductase activity"/>
    <property type="evidence" value="ECO:0007669"/>
    <property type="project" value="UniProtKB-KW"/>
</dbReference>
<keyword evidence="9" id="KW-1185">Reference proteome</keyword>
<dbReference type="Proteomes" id="UP000813385">
    <property type="component" value="Unassembled WGS sequence"/>
</dbReference>
<keyword evidence="6" id="KW-0496">Mitochondrion</keyword>
<dbReference type="GO" id="GO:0005739">
    <property type="term" value="C:mitochondrion"/>
    <property type="evidence" value="ECO:0007669"/>
    <property type="project" value="UniProtKB-SubCell"/>
</dbReference>
<comment type="subcellular location">
    <subcellularLocation>
        <location evidence="2">Mitochondrion</location>
    </subcellularLocation>
</comment>
<evidence type="ECO:0000256" key="3">
    <source>
        <dbReference type="ARBA" id="ARBA00009734"/>
    </source>
</evidence>
<comment type="similarity">
    <text evidence="3">Belongs to the FMP46 family.</text>
</comment>
<dbReference type="Pfam" id="PF07955">
    <property type="entry name" value="DUF1687"/>
    <property type="match status" value="1"/>
</dbReference>
<dbReference type="InterPro" id="IPR036249">
    <property type="entry name" value="Thioredoxin-like_sf"/>
</dbReference>
<proteinExistence type="inferred from homology"/>
<sequence length="139" mass="15020">MFGMRKTLDIITLFSKAGSPASARVVTLLKQVSANSSAPATADQASDHSAARRSEEFDLDITENPPTADQVKTILEYVGPSKISTIIKGANNETDALRKFAQDANSFQKPVVVDWSNGKALASENESEILKMLDALHKK</sequence>
<evidence type="ECO:0000313" key="8">
    <source>
        <dbReference type="EMBL" id="KAH7358119.1"/>
    </source>
</evidence>
<dbReference type="SUPFAM" id="SSF52833">
    <property type="entry name" value="Thioredoxin-like"/>
    <property type="match status" value="1"/>
</dbReference>
<keyword evidence="4" id="KW-0809">Transit peptide</keyword>
<gene>
    <name evidence="8" type="ORF">B0T11DRAFT_283726</name>
</gene>
<keyword evidence="5" id="KW-0560">Oxidoreductase</keyword>
<evidence type="ECO:0000256" key="7">
    <source>
        <dbReference type="SAM" id="MobiDB-lite"/>
    </source>
</evidence>
<dbReference type="EMBL" id="JAGPXD010000004">
    <property type="protein sequence ID" value="KAH7358119.1"/>
    <property type="molecule type" value="Genomic_DNA"/>
</dbReference>